<name>A0A9E6TU17_9PSED</name>
<evidence type="ECO:0000313" key="2">
    <source>
        <dbReference type="EMBL" id="QXI29835.1"/>
    </source>
</evidence>
<dbReference type="KEGG" id="pvw:HU752_007720"/>
<dbReference type="AlphaFoldDB" id="A0A9E6TU17"/>
<reference evidence="2 3" key="1">
    <citation type="journal article" date="2020" name="Microorganisms">
        <title>Reliable Identification of Environmental Pseudomonas Isolates Using the rpoD Gene.</title>
        <authorList>
            <consortium name="The Broad Institute Genome Sequencing Platform"/>
            <person name="Girard L."/>
            <person name="Lood C."/>
            <person name="Rokni-Zadeh H."/>
            <person name="van Noort V."/>
            <person name="Lavigne R."/>
            <person name="De Mot R."/>
        </authorList>
    </citation>
    <scope>NUCLEOTIDE SEQUENCE [LARGE SCALE GENOMIC DNA]</scope>
    <source>
        <strain evidence="2 3">RW8P3</strain>
    </source>
</reference>
<dbReference type="RefSeq" id="WP_186688445.1">
    <property type="nucleotide sequence ID" value="NZ_CP077093.1"/>
</dbReference>
<evidence type="ECO:0000313" key="3">
    <source>
        <dbReference type="Proteomes" id="UP000634530"/>
    </source>
</evidence>
<protein>
    <submittedName>
        <fullName evidence="2">Uncharacterized protein</fullName>
    </submittedName>
</protein>
<keyword evidence="3" id="KW-1185">Reference proteome</keyword>
<organism evidence="2 3">
    <name type="scientific">Pseudomonas vanderleydeniana</name>
    <dbReference type="NCBI Taxonomy" id="2745495"/>
    <lineage>
        <taxon>Bacteria</taxon>
        <taxon>Pseudomonadati</taxon>
        <taxon>Pseudomonadota</taxon>
        <taxon>Gammaproteobacteria</taxon>
        <taxon>Pseudomonadales</taxon>
        <taxon>Pseudomonadaceae</taxon>
        <taxon>Pseudomonas</taxon>
    </lineage>
</organism>
<evidence type="ECO:0000256" key="1">
    <source>
        <dbReference type="SAM" id="MobiDB-lite"/>
    </source>
</evidence>
<dbReference type="EMBL" id="CP077093">
    <property type="protein sequence ID" value="QXI29835.1"/>
    <property type="molecule type" value="Genomic_DNA"/>
</dbReference>
<proteinExistence type="predicted"/>
<sequence>MKITQTSNSYNYTPQTATPSKNTLERTSTVATEPSSVSISGYALLITHMYGGEPNPRFETILDSTKCEKYYLTQADRDLLARIYEFAQEQGASPRYVTGLARDLASYRQFQNGTMLHNLNCGHNYDNEGHRLSYSFFDKDAATAERILKGEAIKGSALDQDFIRYMMDPGFGAHHLFDFDFLEKVITRFSSTGDPDVKLSSQFQTYESKPGYIEHKSKEILNPTVLERMAKKQQASSAENGTTPSAESGAKTTDTVKDVWHRVLLQMMRNGGWQSSLAAFLSGNRNG</sequence>
<gene>
    <name evidence="2" type="ORF">HU752_007720</name>
</gene>
<dbReference type="Proteomes" id="UP000634530">
    <property type="component" value="Chromosome"/>
</dbReference>
<feature type="region of interest" description="Disordered" evidence="1">
    <location>
        <begin position="1"/>
        <end position="30"/>
    </location>
</feature>
<feature type="region of interest" description="Disordered" evidence="1">
    <location>
        <begin position="229"/>
        <end position="252"/>
    </location>
</feature>
<feature type="compositionally biased region" description="Polar residues" evidence="1">
    <location>
        <begin position="233"/>
        <end position="252"/>
    </location>
</feature>
<accession>A0A9E6TU17</accession>
<reference evidence="2 3" key="2">
    <citation type="journal article" date="2021" name="Microorganisms">
        <title>The Ever-Expanding Pseudomonas Genus: Description of 43 New Species and Partition of the Pseudomonas putida Group.</title>
        <authorList>
            <person name="Girard L."/>
            <person name="Lood C."/>
            <person name="Hofte M."/>
            <person name="Vandamme P."/>
            <person name="Rokni-Zadeh H."/>
            <person name="van Noort V."/>
            <person name="Lavigne R."/>
            <person name="De Mot R."/>
        </authorList>
    </citation>
    <scope>NUCLEOTIDE SEQUENCE [LARGE SCALE GENOMIC DNA]</scope>
    <source>
        <strain evidence="2 3">RW8P3</strain>
    </source>
</reference>